<protein>
    <submittedName>
        <fullName evidence="2">Uncharacterized protein</fullName>
    </submittedName>
</protein>
<evidence type="ECO:0000313" key="2">
    <source>
        <dbReference type="EMBL" id="KAK1675802.1"/>
    </source>
</evidence>
<comment type="caution">
    <text evidence="2">The sequence shown here is derived from an EMBL/GenBank/DDBJ whole genome shotgun (WGS) entry which is preliminary data.</text>
</comment>
<feature type="region of interest" description="Disordered" evidence="1">
    <location>
        <begin position="169"/>
        <end position="234"/>
    </location>
</feature>
<keyword evidence="3" id="KW-1185">Reference proteome</keyword>
<dbReference type="RefSeq" id="XP_060429805.1">
    <property type="nucleotide sequence ID" value="XM_060572357.1"/>
</dbReference>
<organism evidence="2 3">
    <name type="scientific">Colletotrichum godetiae</name>
    <dbReference type="NCBI Taxonomy" id="1209918"/>
    <lineage>
        <taxon>Eukaryota</taxon>
        <taxon>Fungi</taxon>
        <taxon>Dikarya</taxon>
        <taxon>Ascomycota</taxon>
        <taxon>Pezizomycotina</taxon>
        <taxon>Sordariomycetes</taxon>
        <taxon>Hypocreomycetidae</taxon>
        <taxon>Glomerellales</taxon>
        <taxon>Glomerellaceae</taxon>
        <taxon>Colletotrichum</taxon>
        <taxon>Colletotrichum acutatum species complex</taxon>
    </lineage>
</organism>
<name>A0AAJ0EU57_9PEZI</name>
<dbReference type="Proteomes" id="UP001224890">
    <property type="component" value="Unassembled WGS sequence"/>
</dbReference>
<feature type="compositionally biased region" description="Polar residues" evidence="1">
    <location>
        <begin position="170"/>
        <end position="181"/>
    </location>
</feature>
<dbReference type="EMBL" id="JAHMHR010000020">
    <property type="protein sequence ID" value="KAK1675802.1"/>
    <property type="molecule type" value="Genomic_DNA"/>
</dbReference>
<accession>A0AAJ0EU57</accession>
<evidence type="ECO:0000313" key="3">
    <source>
        <dbReference type="Proteomes" id="UP001224890"/>
    </source>
</evidence>
<gene>
    <name evidence="2" type="ORF">BDP55DRAFT_631983</name>
</gene>
<sequence>MTSFAITGIVTVTSSVVFGLSGLSPPIVGFLGRLTDLNNLPRQLAALERELSLLDSQITSRLICPDDSPTIPKDLEHVTNQIHDAIDEDMSNLERRIVFLDDEYKLGVRPSTEQSRSPFKSESRRGKFRRLLQLRNSKLLTTMINDTRTLIWAISNKITEIELMEGEASSAVTSNENTTSHRTNEIGVSEKLSEQEWPEVSPGSVSGTASEAVDGPSSPEQAPLSETSCSGNTQ</sequence>
<dbReference type="GeneID" id="85456883"/>
<reference evidence="2" key="1">
    <citation type="submission" date="2021-06" db="EMBL/GenBank/DDBJ databases">
        <title>Comparative genomics, transcriptomics and evolutionary studies reveal genomic signatures of adaptation to plant cell wall in hemibiotrophic fungi.</title>
        <authorList>
            <consortium name="DOE Joint Genome Institute"/>
            <person name="Baroncelli R."/>
            <person name="Diaz J.F."/>
            <person name="Benocci T."/>
            <person name="Peng M."/>
            <person name="Battaglia E."/>
            <person name="Haridas S."/>
            <person name="Andreopoulos W."/>
            <person name="Labutti K."/>
            <person name="Pangilinan J."/>
            <person name="Floch G.L."/>
            <person name="Makela M.R."/>
            <person name="Henrissat B."/>
            <person name="Grigoriev I.V."/>
            <person name="Crouch J.A."/>
            <person name="De Vries R.P."/>
            <person name="Sukno S.A."/>
            <person name="Thon M.R."/>
        </authorList>
    </citation>
    <scope>NUCLEOTIDE SEQUENCE</scope>
    <source>
        <strain evidence="2">CBS 193.32</strain>
    </source>
</reference>
<evidence type="ECO:0000256" key="1">
    <source>
        <dbReference type="SAM" id="MobiDB-lite"/>
    </source>
</evidence>
<dbReference type="AlphaFoldDB" id="A0AAJ0EU57"/>
<feature type="compositionally biased region" description="Polar residues" evidence="1">
    <location>
        <begin position="218"/>
        <end position="234"/>
    </location>
</feature>
<proteinExistence type="predicted"/>